<evidence type="ECO:0000256" key="2">
    <source>
        <dbReference type="ARBA" id="ARBA00022840"/>
    </source>
</evidence>
<dbReference type="InterPro" id="IPR041664">
    <property type="entry name" value="AAA_16"/>
</dbReference>
<reference evidence="5" key="1">
    <citation type="journal article" date="2019" name="Int. J. Syst. Evol. Microbiol.">
        <title>The Global Catalogue of Microorganisms (GCM) 10K type strain sequencing project: providing services to taxonomists for standard genome sequencing and annotation.</title>
        <authorList>
            <consortium name="The Broad Institute Genomics Platform"/>
            <consortium name="The Broad Institute Genome Sequencing Center for Infectious Disease"/>
            <person name="Wu L."/>
            <person name="Ma J."/>
        </authorList>
    </citation>
    <scope>NUCLEOTIDE SEQUENCE [LARGE SCALE GENOMIC DNA]</scope>
    <source>
        <strain evidence="5">JCM 16013</strain>
    </source>
</reference>
<feature type="domain" description="HTH luxR-type" evidence="3">
    <location>
        <begin position="895"/>
        <end position="962"/>
    </location>
</feature>
<accession>A0ABP5CQ89</accession>
<dbReference type="Pfam" id="PF00196">
    <property type="entry name" value="GerE"/>
    <property type="match status" value="1"/>
</dbReference>
<organism evidence="4 5">
    <name type="scientific">Catenulispora subtropica</name>
    <dbReference type="NCBI Taxonomy" id="450798"/>
    <lineage>
        <taxon>Bacteria</taxon>
        <taxon>Bacillati</taxon>
        <taxon>Actinomycetota</taxon>
        <taxon>Actinomycetes</taxon>
        <taxon>Catenulisporales</taxon>
        <taxon>Catenulisporaceae</taxon>
        <taxon>Catenulispora</taxon>
    </lineage>
</organism>
<dbReference type="InterPro" id="IPR036388">
    <property type="entry name" value="WH-like_DNA-bd_sf"/>
</dbReference>
<dbReference type="InterPro" id="IPR000792">
    <property type="entry name" value="Tscrpt_reg_LuxR_C"/>
</dbReference>
<gene>
    <name evidence="4" type="ORF">GCM10009838_26750</name>
</gene>
<dbReference type="InterPro" id="IPR027417">
    <property type="entry name" value="P-loop_NTPase"/>
</dbReference>
<dbReference type="Proteomes" id="UP001499854">
    <property type="component" value="Unassembled WGS sequence"/>
</dbReference>
<dbReference type="InterPro" id="IPR016032">
    <property type="entry name" value="Sig_transdc_resp-reg_C-effctor"/>
</dbReference>
<dbReference type="EMBL" id="BAAAQM010000012">
    <property type="protein sequence ID" value="GAA1967240.1"/>
    <property type="molecule type" value="Genomic_DNA"/>
</dbReference>
<dbReference type="SUPFAM" id="SSF46894">
    <property type="entry name" value="C-terminal effector domain of the bipartite response regulators"/>
    <property type="match status" value="1"/>
</dbReference>
<comment type="caution">
    <text evidence="4">The sequence shown here is derived from an EMBL/GenBank/DDBJ whole genome shotgun (WGS) entry which is preliminary data.</text>
</comment>
<dbReference type="RefSeq" id="WP_344657296.1">
    <property type="nucleotide sequence ID" value="NZ_BAAAQM010000012.1"/>
</dbReference>
<keyword evidence="5" id="KW-1185">Reference proteome</keyword>
<dbReference type="SUPFAM" id="SSF52540">
    <property type="entry name" value="P-loop containing nucleoside triphosphate hydrolases"/>
    <property type="match status" value="1"/>
</dbReference>
<sequence length="962" mass="103537">MSDAPGHDGTRHDGGFVFVGRRHELTDIVSALMNPPAIVLVEGEAGIGKSRLAYEAGMALTSEGCHVVTGFCHPLREPVPFGPVVDALSKAGELLPPRDKIPRTAGALASLLPDIADQLPVPPPATDDAGQERDRRMRGVRSLLAAIGPVTVVIEDVHWADEVTRELLLLLSRDMPETLSLVLTFRAGDLPPGSPLLGSAFRRQPGTRALVVHLAPLTEQDVWELTQDALGASADATVGRTLYERSAGVPLVAEEDLITLLEKTRRAAAAETADLAADLERAELPHGLRESLTERFAALSPAGQAVVEAAAVLAVPATEVLLAQVADLPDEDEAQGLTEALDSAVLVEDSPAHYAFRHVLAQQVVYQQIPGPRRTRLHRRAVAVLESLPSPPLVQVAHHALALGDKEAWLERAEAAANKAVALGDAGTAATLFHQILDQRDLAPEVRSRVAIALALIAANGVDYIADAALLRRLLADPQLPTATRGEIRLALGLLITNHGGDRAGFLEIEHAAEELAERPERAARAMIALALDEQDGAWSRAWEWMHRADAALRRSPNAAMLATAEATRLTLMAREGDPAVWSMLERLPRHPDDVDILRQTARALYNVGDIAVEVGHDRRAEALLTESRVLAHRANIPYLVSYNRIVLARLEGLRGNWEKVEKRFNALAYEYPDIAMLHMEQAMLLGLIADARGHRRQAVKQFALAARLGRTESQVTMNLRAASALAATGLSEGTLGEAWSIVEPAVATLRGAAAWARGTGLVPTAVETALARGDRAFAERLADDAEEGLQHRDAPAATAELHVARGLLHGASEQAVHHFDLARRLWADIGRPYSHAQAVERMGVALAELDPGQGYARLDEAMTGFTKLGAAYDAARCQSTLRSLGLFRHAPRGRHGYGSQLSPRERQVAELLAQGATNRDIAQALFLSPRTVETHVANVLRKLDTSRKDVGEVLAAAKSQA</sequence>
<evidence type="ECO:0000259" key="3">
    <source>
        <dbReference type="PROSITE" id="PS50043"/>
    </source>
</evidence>
<dbReference type="SMART" id="SM00421">
    <property type="entry name" value="HTH_LUXR"/>
    <property type="match status" value="1"/>
</dbReference>
<dbReference type="PANTHER" id="PTHR16305:SF35">
    <property type="entry name" value="TRANSCRIPTIONAL ACTIVATOR DOMAIN"/>
    <property type="match status" value="1"/>
</dbReference>
<dbReference type="PRINTS" id="PR00038">
    <property type="entry name" value="HTHLUXR"/>
</dbReference>
<proteinExistence type="predicted"/>
<keyword evidence="2" id="KW-0067">ATP-binding</keyword>
<dbReference type="PROSITE" id="PS00622">
    <property type="entry name" value="HTH_LUXR_1"/>
    <property type="match status" value="1"/>
</dbReference>
<dbReference type="PROSITE" id="PS50043">
    <property type="entry name" value="HTH_LUXR_2"/>
    <property type="match status" value="1"/>
</dbReference>
<evidence type="ECO:0000313" key="4">
    <source>
        <dbReference type="EMBL" id="GAA1967240.1"/>
    </source>
</evidence>
<name>A0ABP5CQ89_9ACTN</name>
<dbReference type="Pfam" id="PF13191">
    <property type="entry name" value="AAA_16"/>
    <property type="match status" value="1"/>
</dbReference>
<evidence type="ECO:0000313" key="5">
    <source>
        <dbReference type="Proteomes" id="UP001499854"/>
    </source>
</evidence>
<dbReference type="Gene3D" id="1.10.10.10">
    <property type="entry name" value="Winged helix-like DNA-binding domain superfamily/Winged helix DNA-binding domain"/>
    <property type="match status" value="1"/>
</dbReference>
<keyword evidence="1" id="KW-0547">Nucleotide-binding</keyword>
<dbReference type="CDD" id="cd06170">
    <property type="entry name" value="LuxR_C_like"/>
    <property type="match status" value="1"/>
</dbReference>
<dbReference type="PANTHER" id="PTHR16305">
    <property type="entry name" value="TESTICULAR SOLUBLE ADENYLYL CYCLASE"/>
    <property type="match status" value="1"/>
</dbReference>
<evidence type="ECO:0000256" key="1">
    <source>
        <dbReference type="ARBA" id="ARBA00022741"/>
    </source>
</evidence>
<protein>
    <submittedName>
        <fullName evidence="4">LuxR family transcriptional regulator</fullName>
    </submittedName>
</protein>